<evidence type="ECO:0000259" key="1">
    <source>
        <dbReference type="Pfam" id="PF04717"/>
    </source>
</evidence>
<organism evidence="2 3">
    <name type="scientific">Roseivirga pacifica</name>
    <dbReference type="NCBI Taxonomy" id="1267423"/>
    <lineage>
        <taxon>Bacteria</taxon>
        <taxon>Pseudomonadati</taxon>
        <taxon>Bacteroidota</taxon>
        <taxon>Cytophagia</taxon>
        <taxon>Cytophagales</taxon>
        <taxon>Roseivirgaceae</taxon>
        <taxon>Roseivirga</taxon>
    </lineage>
</organism>
<dbReference type="InterPro" id="IPR006531">
    <property type="entry name" value="Gp5/Vgr_OB"/>
</dbReference>
<name>A0A1I0RS25_9BACT</name>
<dbReference type="GeneID" id="99988703"/>
<feature type="domain" description="Gp5/Type VI secretion system Vgr protein OB-fold" evidence="1">
    <location>
        <begin position="376"/>
        <end position="450"/>
    </location>
</feature>
<dbReference type="OrthoDB" id="1907165at2"/>
<sequence>MADSPITDEVGVVTFEITSGGSKLKDAYQVQSIHVRNEVNKIPTAKIVLLDGDPSTQDFPISDSEDLIPGKEIEIKVGYKSNNESIFKGIVVNHGISLSEHGGPKLEVEIKDKALKLTVGRKNTYFEKKKDSDIISSIISDAGLSADVEATTVENPMVVQHYTSDWDFLMTRADINGKLVTVSDGKVTVAKPNVSASAVLTTTYGADLLRFSAEMNSRTQLSAVQGTAWDQKNQAIVQNTGAKPSVNAQGNLDSSKLADVLGVSNFGLQSAGTIDSDSLKAWSDAQFLKSWMNKITGTASFQGSAKAVPGCIVEFQGVGERFNGNAFVSGVEHEVANGNWVTTVKIGLTDEWYTEKQNIDAPSASGQLPGVDGLTIGKVKQLDSDPDNEFRILITLPLMQDDSNGVWARLSNFYATNTAGTFFIPEVDDEVVVGFLNGDPRFPIILGSLYSSKIKPGKDVDGNDYALTADNYTKAFLTKALNKIEFNDQDKIITVTTPGENKMVWDDKDKSITAQDQNGNSIVMNSDGIELKDKTGNKITMSSSGIEINSPKDVKVVATQNINNQATSNIQLQATQNFEAKGLQVSLSADTSFTAKGNASAELSASGQTTVKGAMVMIN</sequence>
<evidence type="ECO:0000313" key="3">
    <source>
        <dbReference type="Proteomes" id="UP000199437"/>
    </source>
</evidence>
<reference evidence="3" key="1">
    <citation type="submission" date="2016-10" db="EMBL/GenBank/DDBJ databases">
        <authorList>
            <person name="Varghese N."/>
            <person name="Submissions S."/>
        </authorList>
    </citation>
    <scope>NUCLEOTIDE SEQUENCE [LARGE SCALE GENOMIC DNA]</scope>
    <source>
        <strain evidence="3">CGMCC 1.12402</strain>
    </source>
</reference>
<dbReference type="SUPFAM" id="SSF69255">
    <property type="entry name" value="gp5 N-terminal domain-like"/>
    <property type="match status" value="1"/>
</dbReference>
<dbReference type="SUPFAM" id="SSF69279">
    <property type="entry name" value="Phage tail proteins"/>
    <property type="match status" value="1"/>
</dbReference>
<dbReference type="Gene3D" id="2.40.50.230">
    <property type="entry name" value="Gp5 N-terminal domain"/>
    <property type="match status" value="1"/>
</dbReference>
<dbReference type="NCBIfam" id="TIGR01646">
    <property type="entry name" value="vgr_GE"/>
    <property type="match status" value="1"/>
</dbReference>
<protein>
    <submittedName>
        <fullName evidence="2">Rhs element Vgr protein</fullName>
    </submittedName>
</protein>
<dbReference type="STRING" id="1267423.SAMN05216290_4040"/>
<dbReference type="Pfam" id="PF04717">
    <property type="entry name" value="Phage_base_V"/>
    <property type="match status" value="1"/>
</dbReference>
<dbReference type="AlphaFoldDB" id="A0A1I0RS25"/>
<evidence type="ECO:0000313" key="2">
    <source>
        <dbReference type="EMBL" id="SEW44143.1"/>
    </source>
</evidence>
<accession>A0A1I0RS25</accession>
<dbReference type="RefSeq" id="WP_090261265.1">
    <property type="nucleotide sequence ID" value="NZ_FOIR01000006.1"/>
</dbReference>
<dbReference type="InterPro" id="IPR037026">
    <property type="entry name" value="Vgr_OB-fold_dom_sf"/>
</dbReference>
<keyword evidence="3" id="KW-1185">Reference proteome</keyword>
<proteinExistence type="predicted"/>
<dbReference type="InterPro" id="IPR006533">
    <property type="entry name" value="T6SS_Vgr_RhsGE"/>
</dbReference>
<dbReference type="EMBL" id="FOIR01000006">
    <property type="protein sequence ID" value="SEW44143.1"/>
    <property type="molecule type" value="Genomic_DNA"/>
</dbReference>
<dbReference type="Proteomes" id="UP000199437">
    <property type="component" value="Unassembled WGS sequence"/>
</dbReference>
<gene>
    <name evidence="2" type="ORF">SAMN05216290_4040</name>
</gene>